<dbReference type="SUPFAM" id="SSF110296">
    <property type="entry name" value="Oligoxyloglucan reducing end-specific cellobiohydrolase"/>
    <property type="match status" value="1"/>
</dbReference>
<gene>
    <name evidence="1" type="ORF">LCGC14_1118580</name>
</gene>
<feature type="non-terminal residue" evidence="1">
    <location>
        <position position="338"/>
    </location>
</feature>
<evidence type="ECO:0000313" key="1">
    <source>
        <dbReference type="EMBL" id="KKN02345.1"/>
    </source>
</evidence>
<sequence length="338" mass="36409">MVWLKRFIGLFLVLLLAGPAHGLSRYQTFTYLNKVGGLDTKSSTLAIKEQNLALAKNIDLTTLGARSKRRGSTKHNSTQIVGLPVITGLFEWERANGTRQFFAATETGIIYKDNGGVWEAQLTGLTTGEEHLYSFANWRGDRVIACNGPDTARDSTDGSSWNVLTTTPSTCKLVTVHRRRLWIVANNSGVINHSVLNDETDFTGGGSGSFAVGSPEGGIITAIASFRGVLVIFKERSIHLLRGSSPTSTDPAPFLLEPLDIGTGAAASRSIATVLGPEGSDLFFASRDGVARLSATQTFGDFRPSLVSDIIEGTWNALNKSKLSQASAVFYASKSQYW</sequence>
<accession>A0A0F9M4L8</accession>
<organism evidence="1">
    <name type="scientific">marine sediment metagenome</name>
    <dbReference type="NCBI Taxonomy" id="412755"/>
    <lineage>
        <taxon>unclassified sequences</taxon>
        <taxon>metagenomes</taxon>
        <taxon>ecological metagenomes</taxon>
    </lineage>
</organism>
<dbReference type="EMBL" id="LAZR01005159">
    <property type="protein sequence ID" value="KKN02345.1"/>
    <property type="molecule type" value="Genomic_DNA"/>
</dbReference>
<name>A0A0F9M4L8_9ZZZZ</name>
<comment type="caution">
    <text evidence="1">The sequence shown here is derived from an EMBL/GenBank/DDBJ whole genome shotgun (WGS) entry which is preliminary data.</text>
</comment>
<protein>
    <submittedName>
        <fullName evidence="1">Uncharacterized protein</fullName>
    </submittedName>
</protein>
<dbReference type="AlphaFoldDB" id="A0A0F9M4L8"/>
<reference evidence="1" key="1">
    <citation type="journal article" date="2015" name="Nature">
        <title>Complex archaea that bridge the gap between prokaryotes and eukaryotes.</title>
        <authorList>
            <person name="Spang A."/>
            <person name="Saw J.H."/>
            <person name="Jorgensen S.L."/>
            <person name="Zaremba-Niedzwiedzka K."/>
            <person name="Martijn J."/>
            <person name="Lind A.E."/>
            <person name="van Eijk R."/>
            <person name="Schleper C."/>
            <person name="Guy L."/>
            <person name="Ettema T.J."/>
        </authorList>
    </citation>
    <scope>NUCLEOTIDE SEQUENCE</scope>
</reference>
<proteinExistence type="predicted"/>